<dbReference type="Pfam" id="PF13581">
    <property type="entry name" value="HATPase_c_2"/>
    <property type="match status" value="1"/>
</dbReference>
<sequence>MPENAAAARAHVVALLHSGFCEIDETTIDDVVLADVLLVTSELVTNALRHGGGITDFAAELADDGLRIMVADASDQPPVTVTHRPGEHTAGGYGWLLVCRLAKSVAVTVTGSGKRIEAFLRLS</sequence>
<dbReference type="PANTHER" id="PTHR35526">
    <property type="entry name" value="ANTI-SIGMA-F FACTOR RSBW-RELATED"/>
    <property type="match status" value="1"/>
</dbReference>
<dbReference type="InterPro" id="IPR050267">
    <property type="entry name" value="Anti-sigma-factor_SerPK"/>
</dbReference>
<evidence type="ECO:0000259" key="2">
    <source>
        <dbReference type="Pfam" id="PF13581"/>
    </source>
</evidence>
<keyword evidence="1" id="KW-0808">Transferase</keyword>
<keyword evidence="1" id="KW-0418">Kinase</keyword>
<dbReference type="SUPFAM" id="SSF55874">
    <property type="entry name" value="ATPase domain of HSP90 chaperone/DNA topoisomerase II/histidine kinase"/>
    <property type="match status" value="1"/>
</dbReference>
<dbReference type="GO" id="GO:0004674">
    <property type="term" value="F:protein serine/threonine kinase activity"/>
    <property type="evidence" value="ECO:0007669"/>
    <property type="project" value="UniProtKB-KW"/>
</dbReference>
<evidence type="ECO:0000313" key="3">
    <source>
        <dbReference type="EMBL" id="AQU71462.1"/>
    </source>
</evidence>
<feature type="domain" description="Histidine kinase/HSP90-like ATPase" evidence="2">
    <location>
        <begin position="6"/>
        <end position="116"/>
    </location>
</feature>
<reference evidence="3 4" key="1">
    <citation type="submission" date="2016-11" db="EMBL/GenBank/DDBJ databases">
        <title>Complete genome sequence of Streptomyces niveus SCSIO 3406.</title>
        <authorList>
            <person name="Zhu Q."/>
            <person name="Cheng W."/>
            <person name="Song Y."/>
            <person name="Li Q."/>
            <person name="Ju J."/>
        </authorList>
    </citation>
    <scope>NUCLEOTIDE SEQUENCE [LARGE SCALE GENOMIC DNA]</scope>
    <source>
        <strain evidence="3 4">SCSIO 3406</strain>
    </source>
</reference>
<proteinExistence type="predicted"/>
<dbReference type="Proteomes" id="UP000189677">
    <property type="component" value="Chromosome"/>
</dbReference>
<evidence type="ECO:0000256" key="1">
    <source>
        <dbReference type="ARBA" id="ARBA00022527"/>
    </source>
</evidence>
<dbReference type="PANTHER" id="PTHR35526:SF3">
    <property type="entry name" value="ANTI-SIGMA-F FACTOR RSBW"/>
    <property type="match status" value="1"/>
</dbReference>
<dbReference type="KEGG" id="snw:BBN63_34215"/>
<dbReference type="CDD" id="cd16936">
    <property type="entry name" value="HATPase_RsbW-like"/>
    <property type="match status" value="1"/>
</dbReference>
<evidence type="ECO:0000313" key="4">
    <source>
        <dbReference type="Proteomes" id="UP000189677"/>
    </source>
</evidence>
<dbReference type="Gene3D" id="3.30.565.10">
    <property type="entry name" value="Histidine kinase-like ATPase, C-terminal domain"/>
    <property type="match status" value="1"/>
</dbReference>
<dbReference type="InterPro" id="IPR036890">
    <property type="entry name" value="HATPase_C_sf"/>
</dbReference>
<keyword evidence="1" id="KW-0723">Serine/threonine-protein kinase</keyword>
<protein>
    <recommendedName>
        <fullName evidence="2">Histidine kinase/HSP90-like ATPase domain-containing protein</fullName>
    </recommendedName>
</protein>
<keyword evidence="4" id="KW-1185">Reference proteome</keyword>
<accession>A0A1U9R4P2</accession>
<dbReference type="EMBL" id="CP018047">
    <property type="protein sequence ID" value="AQU71462.1"/>
    <property type="molecule type" value="Genomic_DNA"/>
</dbReference>
<name>A0A1U9R4P2_STRNV</name>
<organism evidence="3 4">
    <name type="scientific">Streptomyces niveus</name>
    <name type="common">Streptomyces spheroides</name>
    <dbReference type="NCBI Taxonomy" id="193462"/>
    <lineage>
        <taxon>Bacteria</taxon>
        <taxon>Bacillati</taxon>
        <taxon>Actinomycetota</taxon>
        <taxon>Actinomycetes</taxon>
        <taxon>Kitasatosporales</taxon>
        <taxon>Streptomycetaceae</taxon>
        <taxon>Streptomyces</taxon>
    </lineage>
</organism>
<gene>
    <name evidence="3" type="ORF">BBN63_34215</name>
</gene>
<dbReference type="AlphaFoldDB" id="A0A1U9R4P2"/>
<dbReference type="InterPro" id="IPR003594">
    <property type="entry name" value="HATPase_dom"/>
</dbReference>